<proteinExistence type="predicted"/>
<evidence type="ECO:0000256" key="1">
    <source>
        <dbReference type="PROSITE-ProRule" id="PRU10141"/>
    </source>
</evidence>
<comment type="caution">
    <text evidence="2">The sequence shown here is derived from an EMBL/GenBank/DDBJ whole genome shotgun (WGS) entry which is preliminary data.</text>
</comment>
<keyword evidence="1" id="KW-0067">ATP-binding</keyword>
<evidence type="ECO:0008006" key="4">
    <source>
        <dbReference type="Google" id="ProtNLM"/>
    </source>
</evidence>
<evidence type="ECO:0000313" key="3">
    <source>
        <dbReference type="Proteomes" id="UP000692954"/>
    </source>
</evidence>
<name>A0A8S1JZV1_9CILI</name>
<sequence>MMQKKHSNKENDSQNNKHQSEFELIQIQVQSLGVGTFGVVVLSLNKITGEKVAIKILEREQQRQQKLKIFTRNTFIKIDQTCIII</sequence>
<protein>
    <recommendedName>
        <fullName evidence="4">Protein kinase domain-containing protein</fullName>
    </recommendedName>
</protein>
<dbReference type="AlphaFoldDB" id="A0A8S1JZV1"/>
<gene>
    <name evidence="2" type="ORF">PSON_ATCC_30995.1.T0030229</name>
</gene>
<organism evidence="2 3">
    <name type="scientific">Paramecium sonneborni</name>
    <dbReference type="NCBI Taxonomy" id="65129"/>
    <lineage>
        <taxon>Eukaryota</taxon>
        <taxon>Sar</taxon>
        <taxon>Alveolata</taxon>
        <taxon>Ciliophora</taxon>
        <taxon>Intramacronucleata</taxon>
        <taxon>Oligohymenophorea</taxon>
        <taxon>Peniculida</taxon>
        <taxon>Parameciidae</taxon>
        <taxon>Paramecium</taxon>
    </lineage>
</organism>
<dbReference type="PROSITE" id="PS00107">
    <property type="entry name" value="PROTEIN_KINASE_ATP"/>
    <property type="match status" value="1"/>
</dbReference>
<dbReference type="GO" id="GO:0005524">
    <property type="term" value="F:ATP binding"/>
    <property type="evidence" value="ECO:0007669"/>
    <property type="project" value="UniProtKB-UniRule"/>
</dbReference>
<dbReference type="EMBL" id="CAJJDN010000003">
    <property type="protein sequence ID" value="CAD8048470.1"/>
    <property type="molecule type" value="Genomic_DNA"/>
</dbReference>
<keyword evidence="3" id="KW-1185">Reference proteome</keyword>
<accession>A0A8S1JZV1</accession>
<reference evidence="2" key="1">
    <citation type="submission" date="2021-01" db="EMBL/GenBank/DDBJ databases">
        <authorList>
            <consortium name="Genoscope - CEA"/>
            <person name="William W."/>
        </authorList>
    </citation>
    <scope>NUCLEOTIDE SEQUENCE</scope>
</reference>
<evidence type="ECO:0000313" key="2">
    <source>
        <dbReference type="EMBL" id="CAD8048470.1"/>
    </source>
</evidence>
<keyword evidence="1" id="KW-0547">Nucleotide-binding</keyword>
<feature type="binding site" evidence="1">
    <location>
        <position position="55"/>
    </location>
    <ligand>
        <name>ATP</name>
        <dbReference type="ChEBI" id="CHEBI:30616"/>
    </ligand>
</feature>
<dbReference type="InterPro" id="IPR017441">
    <property type="entry name" value="Protein_kinase_ATP_BS"/>
</dbReference>
<dbReference type="Proteomes" id="UP000692954">
    <property type="component" value="Unassembled WGS sequence"/>
</dbReference>